<keyword evidence="3" id="KW-1185">Reference proteome</keyword>
<feature type="chain" id="PRO_5040888158" description="Tetratricopeptide repeat protein" evidence="1">
    <location>
        <begin position="23"/>
        <end position="219"/>
    </location>
</feature>
<dbReference type="RefSeq" id="WP_234656953.1">
    <property type="nucleotide sequence ID" value="NZ_CP094997.1"/>
</dbReference>
<sequence>MKKRVQLIIALLLLLTILTASAQDSPYQKAMKKEIAKLIESDSLPVLQQSANAFGRIAELNPNEWLPAYYQVLAYTFQGLDKSLSLDKKDELLAKADELAQKADALSKNNAEIVALQGFVLMAKLNADAASRGQSLSGPVLQTFGKARAMDPKNPRALALTAQMEYGMAQFFGSGTEKACGYAKESVAIFASQDEEALKTAMLPTWGKSLAEKMARSCP</sequence>
<dbReference type="EMBL" id="JAJTTC010000006">
    <property type="protein sequence ID" value="MCF0064025.1"/>
    <property type="molecule type" value="Genomic_DNA"/>
</dbReference>
<evidence type="ECO:0008006" key="4">
    <source>
        <dbReference type="Google" id="ProtNLM"/>
    </source>
</evidence>
<name>A0A9X1PP98_9BACT</name>
<reference evidence="2" key="1">
    <citation type="submission" date="2021-12" db="EMBL/GenBank/DDBJ databases">
        <title>Novel species in genus Dyadobacter.</title>
        <authorList>
            <person name="Ma C."/>
        </authorList>
    </citation>
    <scope>NUCLEOTIDE SEQUENCE</scope>
    <source>
        <strain evidence="2">LJ419</strain>
    </source>
</reference>
<evidence type="ECO:0000256" key="1">
    <source>
        <dbReference type="SAM" id="SignalP"/>
    </source>
</evidence>
<dbReference type="AlphaFoldDB" id="A0A9X1PP98"/>
<accession>A0A9X1PP98</accession>
<gene>
    <name evidence="2" type="ORF">LXM26_21090</name>
</gene>
<organism evidence="2 3">
    <name type="scientific">Dyadobacter chenwenxiniae</name>
    <dbReference type="NCBI Taxonomy" id="2906456"/>
    <lineage>
        <taxon>Bacteria</taxon>
        <taxon>Pseudomonadati</taxon>
        <taxon>Bacteroidota</taxon>
        <taxon>Cytophagia</taxon>
        <taxon>Cytophagales</taxon>
        <taxon>Spirosomataceae</taxon>
        <taxon>Dyadobacter</taxon>
    </lineage>
</organism>
<dbReference type="Proteomes" id="UP001139000">
    <property type="component" value="Unassembled WGS sequence"/>
</dbReference>
<keyword evidence="1" id="KW-0732">Signal</keyword>
<proteinExistence type="predicted"/>
<evidence type="ECO:0000313" key="2">
    <source>
        <dbReference type="EMBL" id="MCF0064025.1"/>
    </source>
</evidence>
<evidence type="ECO:0000313" key="3">
    <source>
        <dbReference type="Proteomes" id="UP001139000"/>
    </source>
</evidence>
<comment type="caution">
    <text evidence="2">The sequence shown here is derived from an EMBL/GenBank/DDBJ whole genome shotgun (WGS) entry which is preliminary data.</text>
</comment>
<feature type="signal peptide" evidence="1">
    <location>
        <begin position="1"/>
        <end position="22"/>
    </location>
</feature>
<protein>
    <recommendedName>
        <fullName evidence="4">Tetratricopeptide repeat protein</fullName>
    </recommendedName>
</protein>